<keyword evidence="1" id="KW-0472">Membrane</keyword>
<dbReference type="RefSeq" id="WP_007174273.1">
    <property type="nucleotide sequence ID" value="NZ_GG704781.1"/>
</dbReference>
<dbReference type="eggNOG" id="ENOG5033X8T">
    <property type="taxonomic scope" value="Bacteria"/>
</dbReference>
<organism evidence="2 3">
    <name type="scientific">Hallella bergensis DSM 17361</name>
    <dbReference type="NCBI Taxonomy" id="585502"/>
    <lineage>
        <taxon>Bacteria</taxon>
        <taxon>Pseudomonadati</taxon>
        <taxon>Bacteroidota</taxon>
        <taxon>Bacteroidia</taxon>
        <taxon>Bacteroidales</taxon>
        <taxon>Prevotellaceae</taxon>
        <taxon>Hallella</taxon>
    </lineage>
</organism>
<dbReference type="HOGENOM" id="CLU_485604_0_0_10"/>
<dbReference type="Proteomes" id="UP000003160">
    <property type="component" value="Unassembled WGS sequence"/>
</dbReference>
<dbReference type="SUPFAM" id="SSF48452">
    <property type="entry name" value="TPR-like"/>
    <property type="match status" value="1"/>
</dbReference>
<evidence type="ECO:0000256" key="1">
    <source>
        <dbReference type="SAM" id="Phobius"/>
    </source>
</evidence>
<keyword evidence="1" id="KW-0812">Transmembrane</keyword>
<evidence type="ECO:0008006" key="4">
    <source>
        <dbReference type="Google" id="ProtNLM"/>
    </source>
</evidence>
<accession>D1PYY5</accession>
<evidence type="ECO:0000313" key="3">
    <source>
        <dbReference type="Proteomes" id="UP000003160"/>
    </source>
</evidence>
<proteinExistence type="predicted"/>
<dbReference type="EMBL" id="ACKS01000081">
    <property type="protein sequence ID" value="EFA43401.1"/>
    <property type="molecule type" value="Genomic_DNA"/>
</dbReference>
<keyword evidence="3" id="KW-1185">Reference proteome</keyword>
<dbReference type="AlphaFoldDB" id="D1PYY5"/>
<evidence type="ECO:0000313" key="2">
    <source>
        <dbReference type="EMBL" id="EFA43401.1"/>
    </source>
</evidence>
<feature type="transmembrane region" description="Helical" evidence="1">
    <location>
        <begin position="6"/>
        <end position="25"/>
    </location>
</feature>
<dbReference type="InterPro" id="IPR011990">
    <property type="entry name" value="TPR-like_helical_dom_sf"/>
</dbReference>
<gene>
    <name evidence="2" type="ORF">HMPREF0645_2170</name>
</gene>
<name>D1PYY5_9BACT</name>
<sequence>MIAFVIILTVWAIILITAFVLISLWKKNHNAERGLYERTQEDNKVSVDDALRALNCDVKWEHSEEDLVASYRYQSGQFNIRLEKNSPYVRLLYLFFFDAELDRLELVRTVCNQCNLNTETCRLVYSVNEGNGTVDVHIVNALLMGDNMAKDVLVRAMSNIFHWQHVFVMRYNALSDANKNAFNHDVEMRDAAWKRELFLIREQEIVHQEDGPEWHEQRAEPLRLHQLLTSAMGLADIVPARFVLTCNDQVTVIESVDEILDYKISSPLIDDDRFANTSASALLSYYDPRNPVMLRQLMICFEQQEKTDETLYYRVTLALTPPPISKTIGFNDLQRQRLSTSILLGHDLIPADKRLAKFRYIWKEALAKQKSGRENELTDDERLLCELQNTGHGHDLLRGKALFEQKRFYESVLILENIFRQLQSSFDEMGTATREAFIEICYLVGACYTHLHQYYRANYYLQLTLPARRITYMQTFINCLVNGHDFRAMTFIDSFLHELSPVVGEDGLENSMAEMHEIISFVGFLKRRKAYLLVRSERYDEAEKLLKQLLDDPANTDFALKELAYIQRKKMK</sequence>
<keyword evidence="1" id="KW-1133">Transmembrane helix</keyword>
<protein>
    <recommendedName>
        <fullName evidence="4">Tetratricopeptide repeat protein</fullName>
    </recommendedName>
</protein>
<reference evidence="2 3" key="1">
    <citation type="submission" date="2009-10" db="EMBL/GenBank/DDBJ databases">
        <authorList>
            <person name="Qin X."/>
            <person name="Bachman B."/>
            <person name="Battles P."/>
            <person name="Bell A."/>
            <person name="Bess C."/>
            <person name="Bickham C."/>
            <person name="Chaboub L."/>
            <person name="Chen D."/>
            <person name="Coyle M."/>
            <person name="Deiros D.R."/>
            <person name="Dinh H."/>
            <person name="Forbes L."/>
            <person name="Fowler G."/>
            <person name="Francisco L."/>
            <person name="Fu Q."/>
            <person name="Gubbala S."/>
            <person name="Hale W."/>
            <person name="Han Y."/>
            <person name="Hemphill L."/>
            <person name="Highlander S.K."/>
            <person name="Hirani K."/>
            <person name="Hogues M."/>
            <person name="Jackson L."/>
            <person name="Jakkamsetti A."/>
            <person name="Javaid M."/>
            <person name="Jiang H."/>
            <person name="Korchina V."/>
            <person name="Kovar C."/>
            <person name="Lara F."/>
            <person name="Lee S."/>
            <person name="Mata R."/>
            <person name="Mathew T."/>
            <person name="Moen C."/>
            <person name="Morales K."/>
            <person name="Munidasa M."/>
            <person name="Nazareth L."/>
            <person name="Ngo R."/>
            <person name="Nguyen L."/>
            <person name="Okwuonu G."/>
            <person name="Ongeri F."/>
            <person name="Patil S."/>
            <person name="Petrosino J."/>
            <person name="Pham C."/>
            <person name="Pham P."/>
            <person name="Pu L.-L."/>
            <person name="Puazo M."/>
            <person name="Raj R."/>
            <person name="Reid J."/>
            <person name="Rouhana J."/>
            <person name="Saada N."/>
            <person name="Shang Y."/>
            <person name="Simmons D."/>
            <person name="Thornton R."/>
            <person name="Warren J."/>
            <person name="Weissenberger G."/>
            <person name="Zhang J."/>
            <person name="Zhang L."/>
            <person name="Zhou C."/>
            <person name="Zhu D."/>
            <person name="Muzny D."/>
            <person name="Worley K."/>
            <person name="Gibbs R."/>
        </authorList>
    </citation>
    <scope>NUCLEOTIDE SEQUENCE [LARGE SCALE GENOMIC DNA]</scope>
    <source>
        <strain evidence="2 3">DSM 17361</strain>
    </source>
</reference>
<comment type="caution">
    <text evidence="2">The sequence shown here is derived from an EMBL/GenBank/DDBJ whole genome shotgun (WGS) entry which is preliminary data.</text>
</comment>